<sequence>MSSGLGVGNPAGKLKTPRDFEITHARGFPSTSILPLPIYALRLLLGLFSFSSIIIIQDSETARRVHLQTSDFAQNFLASLPPAREIPSAFASRWVVALYGPQPSADLRPPFTGNPSALQDLAPEPAEDSQNVPPAASHAAPQTLPPILVPPTPPTMAATMRAIIANWMPDGYWLCFLAVITILTVALFARWFCRREERSQVDIAQEPPVLIVQPTGQELLGRVLAGEGDREADILKTPHRHRDPHTSRLRPRASPAEYFACAVGAIHGESSAAASRRPRYDYLVKAARGLDALAAGWSAFTLAERVEVVLRLISQAREPCGRSSSSTRLSRALKGIRRVLDVWECLHDEQQAEVIRFLHQGTVFREAAIGAMLTMSAGIVASPRGDNLPSHCYSAAILHDSPHLQAGDVLEAAQHLHGVDASIEHGSPRTVVAEEPRTPQQDETAIAGRPASAIVAMPGVKETQAGRVPARHVTPDAGVVADRAPRRVVHAIPPPQQPIAPPRGPWESALRQTGCPDLGRCSSPSAAPDLVHTWSSIHLCGRLDNLGAYWRRRRGRTDASIARRVQQLGRMSRRSGLSEPERAGVDPDFLLLSNFFALYITTTCTHPPVFLPSLVYTLL</sequence>
<feature type="transmembrane region" description="Helical" evidence="2">
    <location>
        <begin position="171"/>
        <end position="192"/>
    </location>
</feature>
<dbReference type="AlphaFoldDB" id="A0AAD7BEH2"/>
<keyword evidence="2" id="KW-1133">Transmembrane helix</keyword>
<keyword evidence="4" id="KW-1185">Reference proteome</keyword>
<feature type="region of interest" description="Disordered" evidence="1">
    <location>
        <begin position="107"/>
        <end position="147"/>
    </location>
</feature>
<proteinExistence type="predicted"/>
<evidence type="ECO:0000256" key="1">
    <source>
        <dbReference type="SAM" id="MobiDB-lite"/>
    </source>
</evidence>
<evidence type="ECO:0000313" key="4">
    <source>
        <dbReference type="Proteomes" id="UP001221142"/>
    </source>
</evidence>
<dbReference type="Proteomes" id="UP001221142">
    <property type="component" value="Unassembled WGS sequence"/>
</dbReference>
<accession>A0AAD7BEH2</accession>
<keyword evidence="2" id="KW-0472">Membrane</keyword>
<evidence type="ECO:0000313" key="3">
    <source>
        <dbReference type="EMBL" id="KAJ7618571.1"/>
    </source>
</evidence>
<keyword evidence="2" id="KW-0812">Transmembrane</keyword>
<organism evidence="3 4">
    <name type="scientific">Roridomyces roridus</name>
    <dbReference type="NCBI Taxonomy" id="1738132"/>
    <lineage>
        <taxon>Eukaryota</taxon>
        <taxon>Fungi</taxon>
        <taxon>Dikarya</taxon>
        <taxon>Basidiomycota</taxon>
        <taxon>Agaricomycotina</taxon>
        <taxon>Agaricomycetes</taxon>
        <taxon>Agaricomycetidae</taxon>
        <taxon>Agaricales</taxon>
        <taxon>Marasmiineae</taxon>
        <taxon>Mycenaceae</taxon>
        <taxon>Roridomyces</taxon>
    </lineage>
</organism>
<dbReference type="EMBL" id="JARKIF010000019">
    <property type="protein sequence ID" value="KAJ7618571.1"/>
    <property type="molecule type" value="Genomic_DNA"/>
</dbReference>
<protein>
    <recommendedName>
        <fullName evidence="5">Transmembrane protein</fullName>
    </recommendedName>
</protein>
<gene>
    <name evidence="3" type="ORF">FB45DRAFT_1097098</name>
</gene>
<evidence type="ECO:0008006" key="5">
    <source>
        <dbReference type="Google" id="ProtNLM"/>
    </source>
</evidence>
<name>A0AAD7BEH2_9AGAR</name>
<comment type="caution">
    <text evidence="3">The sequence shown here is derived from an EMBL/GenBank/DDBJ whole genome shotgun (WGS) entry which is preliminary data.</text>
</comment>
<reference evidence="3" key="1">
    <citation type="submission" date="2023-03" db="EMBL/GenBank/DDBJ databases">
        <title>Massive genome expansion in bonnet fungi (Mycena s.s.) driven by repeated elements and novel gene families across ecological guilds.</title>
        <authorList>
            <consortium name="Lawrence Berkeley National Laboratory"/>
            <person name="Harder C.B."/>
            <person name="Miyauchi S."/>
            <person name="Viragh M."/>
            <person name="Kuo A."/>
            <person name="Thoen E."/>
            <person name="Andreopoulos B."/>
            <person name="Lu D."/>
            <person name="Skrede I."/>
            <person name="Drula E."/>
            <person name="Henrissat B."/>
            <person name="Morin E."/>
            <person name="Kohler A."/>
            <person name="Barry K."/>
            <person name="LaButti K."/>
            <person name="Morin E."/>
            <person name="Salamov A."/>
            <person name="Lipzen A."/>
            <person name="Mereny Z."/>
            <person name="Hegedus B."/>
            <person name="Baldrian P."/>
            <person name="Stursova M."/>
            <person name="Weitz H."/>
            <person name="Taylor A."/>
            <person name="Grigoriev I.V."/>
            <person name="Nagy L.G."/>
            <person name="Martin F."/>
            <person name="Kauserud H."/>
        </authorList>
    </citation>
    <scope>NUCLEOTIDE SEQUENCE</scope>
    <source>
        <strain evidence="3">9284</strain>
    </source>
</reference>
<feature type="transmembrane region" description="Helical" evidence="2">
    <location>
        <begin position="36"/>
        <end position="56"/>
    </location>
</feature>
<evidence type="ECO:0000256" key="2">
    <source>
        <dbReference type="SAM" id="Phobius"/>
    </source>
</evidence>